<dbReference type="EMBL" id="ML977046">
    <property type="protein sequence ID" value="KAF1948903.1"/>
    <property type="molecule type" value="Genomic_DNA"/>
</dbReference>
<dbReference type="EMBL" id="ML977022">
    <property type="protein sequence ID" value="KAF1950870.1"/>
    <property type="molecule type" value="Genomic_DNA"/>
</dbReference>
<evidence type="ECO:0000256" key="1">
    <source>
        <dbReference type="SAM" id="MobiDB-lite"/>
    </source>
</evidence>
<name>A0A6A5T8B1_9PLEO</name>
<organism evidence="2 4">
    <name type="scientific">Byssothecium circinans</name>
    <dbReference type="NCBI Taxonomy" id="147558"/>
    <lineage>
        <taxon>Eukaryota</taxon>
        <taxon>Fungi</taxon>
        <taxon>Dikarya</taxon>
        <taxon>Ascomycota</taxon>
        <taxon>Pezizomycotina</taxon>
        <taxon>Dothideomycetes</taxon>
        <taxon>Pleosporomycetidae</taxon>
        <taxon>Pleosporales</taxon>
        <taxon>Massarineae</taxon>
        <taxon>Massarinaceae</taxon>
        <taxon>Byssothecium</taxon>
    </lineage>
</organism>
<sequence length="77" mass="8601">MPNPAVVDWQRLVNPGRPYGTIKHGPYFDQTYPNQPASQSLSRESRTRWSVAALPPMSPHKTTSRTPESQTTHNKGG</sequence>
<feature type="compositionally biased region" description="Polar residues" evidence="1">
    <location>
        <begin position="31"/>
        <end position="42"/>
    </location>
</feature>
<keyword evidence="4" id="KW-1185">Reference proteome</keyword>
<proteinExistence type="predicted"/>
<dbReference type="AlphaFoldDB" id="A0A6A5T8B1"/>
<accession>A0A6A5T8B1</accession>
<feature type="region of interest" description="Disordered" evidence="1">
    <location>
        <begin position="26"/>
        <end position="77"/>
    </location>
</feature>
<evidence type="ECO:0000313" key="4">
    <source>
        <dbReference type="Proteomes" id="UP000800035"/>
    </source>
</evidence>
<evidence type="ECO:0000313" key="2">
    <source>
        <dbReference type="EMBL" id="KAF1948903.1"/>
    </source>
</evidence>
<protein>
    <submittedName>
        <fullName evidence="2">Uncharacterized protein</fullName>
    </submittedName>
</protein>
<dbReference type="Proteomes" id="UP000800035">
    <property type="component" value="Unassembled WGS sequence"/>
</dbReference>
<feature type="compositionally biased region" description="Polar residues" evidence="1">
    <location>
        <begin position="60"/>
        <end position="77"/>
    </location>
</feature>
<reference evidence="2" key="1">
    <citation type="journal article" date="2020" name="Stud. Mycol.">
        <title>101 Dothideomycetes genomes: a test case for predicting lifestyles and emergence of pathogens.</title>
        <authorList>
            <person name="Haridas S."/>
            <person name="Albert R."/>
            <person name="Binder M."/>
            <person name="Bloem J."/>
            <person name="Labutti K."/>
            <person name="Salamov A."/>
            <person name="Andreopoulos B."/>
            <person name="Baker S."/>
            <person name="Barry K."/>
            <person name="Bills G."/>
            <person name="Bluhm B."/>
            <person name="Cannon C."/>
            <person name="Castanera R."/>
            <person name="Culley D."/>
            <person name="Daum C."/>
            <person name="Ezra D."/>
            <person name="Gonzalez J."/>
            <person name="Henrissat B."/>
            <person name="Kuo A."/>
            <person name="Liang C."/>
            <person name="Lipzen A."/>
            <person name="Lutzoni F."/>
            <person name="Magnuson J."/>
            <person name="Mondo S."/>
            <person name="Nolan M."/>
            <person name="Ohm R."/>
            <person name="Pangilinan J."/>
            <person name="Park H.-J."/>
            <person name="Ramirez L."/>
            <person name="Alfaro M."/>
            <person name="Sun H."/>
            <person name="Tritt A."/>
            <person name="Yoshinaga Y."/>
            <person name="Zwiers L.-H."/>
            <person name="Turgeon B."/>
            <person name="Goodwin S."/>
            <person name="Spatafora J."/>
            <person name="Crous P."/>
            <person name="Grigoriev I."/>
        </authorList>
    </citation>
    <scope>NUCLEOTIDE SEQUENCE</scope>
    <source>
        <strain evidence="2">CBS 675.92</strain>
    </source>
</reference>
<gene>
    <name evidence="3" type="ORF">CC80DRAFT_496578</name>
    <name evidence="2" type="ORF">CC80DRAFT_497897</name>
</gene>
<evidence type="ECO:0000313" key="3">
    <source>
        <dbReference type="EMBL" id="KAF1950870.1"/>
    </source>
</evidence>